<reference evidence="2" key="3">
    <citation type="submission" date="2022-06" db="UniProtKB">
        <authorList>
            <consortium name="EnsemblMetazoa"/>
        </authorList>
    </citation>
    <scope>IDENTIFICATION</scope>
</reference>
<dbReference type="AlphaFoldDB" id="A0A834RHW1"/>
<evidence type="ECO:0000313" key="2">
    <source>
        <dbReference type="EnsemblMetazoa" id="KAF7496191.1"/>
    </source>
</evidence>
<evidence type="ECO:0000313" key="3">
    <source>
        <dbReference type="Proteomes" id="UP000070412"/>
    </source>
</evidence>
<name>A0A834RHW1_SARSC</name>
<sequence length="280" mass="32550">MSNEVPSDIPFEDILLSFNELLDKLGTLRRRYLSNHQLRSDHIQSMLGIESTLDHTRAVCIYADVSIRRNMFSSGSVLSITALVISGSAKSLIKNPKLDPKSKKIFKLNPTILKSSNQFKKFLRLINKRSKSNSKMSYRNHDLSLETLNLSYDNLITKLAIMRSLVLRNLELPIEQIQWFIQIEHYLENLKDFLACLASSIREKLSLLPPSFRRDRLIRLNTRFHRTNLAHHRSRMQIIHLLDAIDPSHTDQISVRAVYSRVERLANESLQFYQEILPQI</sequence>
<dbReference type="EnsemblMetazoa" id="SSS_3356s_mrna">
    <property type="protein sequence ID" value="KAF7496191.1"/>
    <property type="gene ID" value="SSS_3356"/>
</dbReference>
<reference evidence="1" key="2">
    <citation type="submission" date="2020-01" db="EMBL/GenBank/DDBJ databases">
        <authorList>
            <person name="Korhonen P.K.K."/>
            <person name="Guangxu M.G."/>
            <person name="Wang T.W."/>
            <person name="Stroehlein A.J.S."/>
            <person name="Young N.D."/>
            <person name="Ang C.-S.A."/>
            <person name="Fernando D.W.F."/>
            <person name="Lu H.L."/>
            <person name="Taylor S.T."/>
            <person name="Ehtesham M.E.M."/>
            <person name="Najaraj S.H.N."/>
            <person name="Harsha G.H.G."/>
            <person name="Madugundu A.M."/>
            <person name="Renuse S.R."/>
            <person name="Holt D.H."/>
            <person name="Pandey A.P."/>
            <person name="Papenfuss A.P."/>
            <person name="Gasser R.B.G."/>
            <person name="Fischer K.F."/>
        </authorList>
    </citation>
    <scope>NUCLEOTIDE SEQUENCE</scope>
    <source>
        <strain evidence="1">SSS_KF_BRIS2020</strain>
    </source>
</reference>
<evidence type="ECO:0000313" key="1">
    <source>
        <dbReference type="EMBL" id="KAF7496191.1"/>
    </source>
</evidence>
<proteinExistence type="predicted"/>
<accession>A0A834RHW1</accession>
<reference evidence="3" key="1">
    <citation type="journal article" date="2020" name="PLoS Negl. Trop. Dis.">
        <title>High-quality nuclear genome for Sarcoptes scabiei-A critical resource for a neglected parasite.</title>
        <authorList>
            <person name="Korhonen P.K."/>
            <person name="Gasser R.B."/>
            <person name="Ma G."/>
            <person name="Wang T."/>
            <person name="Stroehlein A.J."/>
            <person name="Young N.D."/>
            <person name="Ang C.S."/>
            <person name="Fernando D.D."/>
            <person name="Lu H.C."/>
            <person name="Taylor S."/>
            <person name="Reynolds S.L."/>
            <person name="Mofiz E."/>
            <person name="Najaraj S.H."/>
            <person name="Gowda H."/>
            <person name="Madugundu A."/>
            <person name="Renuse S."/>
            <person name="Holt D."/>
            <person name="Pandey A."/>
            <person name="Papenfuss A.T."/>
            <person name="Fischer K."/>
        </authorList>
    </citation>
    <scope>NUCLEOTIDE SEQUENCE [LARGE SCALE GENOMIC DNA]</scope>
</reference>
<dbReference type="Proteomes" id="UP000070412">
    <property type="component" value="Unassembled WGS sequence"/>
</dbReference>
<protein>
    <submittedName>
        <fullName evidence="1 2">Uncharacterized protein</fullName>
    </submittedName>
</protein>
<keyword evidence="3" id="KW-1185">Reference proteome</keyword>
<dbReference type="EMBL" id="WVUK01000022">
    <property type="protein sequence ID" value="KAF7496191.1"/>
    <property type="molecule type" value="Genomic_DNA"/>
</dbReference>
<gene>
    <name evidence="1" type="ORF">SSS_3356</name>
</gene>
<organism evidence="1">
    <name type="scientific">Sarcoptes scabiei</name>
    <name type="common">Itch mite</name>
    <name type="synonym">Acarus scabiei</name>
    <dbReference type="NCBI Taxonomy" id="52283"/>
    <lineage>
        <taxon>Eukaryota</taxon>
        <taxon>Metazoa</taxon>
        <taxon>Ecdysozoa</taxon>
        <taxon>Arthropoda</taxon>
        <taxon>Chelicerata</taxon>
        <taxon>Arachnida</taxon>
        <taxon>Acari</taxon>
        <taxon>Acariformes</taxon>
        <taxon>Sarcoptiformes</taxon>
        <taxon>Astigmata</taxon>
        <taxon>Psoroptidia</taxon>
        <taxon>Sarcoptoidea</taxon>
        <taxon>Sarcoptidae</taxon>
        <taxon>Sarcoptinae</taxon>
        <taxon>Sarcoptes</taxon>
    </lineage>
</organism>